<evidence type="ECO:0000256" key="5">
    <source>
        <dbReference type="ARBA" id="ARBA00023136"/>
    </source>
</evidence>
<feature type="domain" description="MacB-like periplasmic core" evidence="9">
    <location>
        <begin position="426"/>
        <end position="648"/>
    </location>
</feature>
<keyword evidence="10" id="KW-0614">Plasmid</keyword>
<dbReference type="InterPro" id="IPR025857">
    <property type="entry name" value="MacB_PCD"/>
</dbReference>
<dbReference type="GO" id="GO:0022857">
    <property type="term" value="F:transmembrane transporter activity"/>
    <property type="evidence" value="ECO:0007669"/>
    <property type="project" value="TreeGrafter"/>
</dbReference>
<evidence type="ECO:0000259" key="8">
    <source>
        <dbReference type="Pfam" id="PF02687"/>
    </source>
</evidence>
<evidence type="ECO:0000256" key="1">
    <source>
        <dbReference type="ARBA" id="ARBA00004651"/>
    </source>
</evidence>
<gene>
    <name evidence="10" type="ORF">J5O05_18540</name>
</gene>
<proteinExistence type="inferred from homology"/>
<sequence length="804" mass="88859">MFDDIRYAMRRLLKTPKFSALTIFVMTTGLSLCIFMVGFLQSTLLAPLPFEHGEKVRKVTTVVDGVIYDGATLRLHEFEELREKQQIFSQIDAYKILGVNLSTSDKVMRYETHYVTPTFFSMSDGHATLGRLFEPMDLEEGHDNVAVLSYVLWQELYAGNEQIIGEKLRINGENYTVIGVTSQGYRFPGSAKLYLPFTDTTHGVKRENSPYVAVHGLLRDSVSDAQAMTFIQQFFTELKEQYPELNSNIQGYIWTYQDEMVGNGGEGILTTMMISVALILLLACINVSNLLLSRAIEQNKEIAIRSALGAPRATLIKQMMWESVIICCVSGLFSILIAGFTVNLSVQYFSTGMPIEAPYYWHENMTSDTLFAAVAICIATIFVTGFLPAWRASKTDINAVLRDGTRGAQSKGTGRLSKIIVISEVALSCALILVSVSMVNAVGELEKADYGVASKGYLTARVGLDPNRYATTESRIQYYENLKDLLKQDPNVTGVAYASSLPHTWGYLTNFALEQFDYGKEPNYPSANLNLVDTEFNETLDLTLVEGRWFTPQDNETSPMVAVVSQNFVDKYYPNESPIGKRFVWVDEDDAPWITIIGVSENVIFGQPVEGNKIRSSVFVPYKQSPRRNMLLAITSNGDPDLLRSSLNRAALQLDKDTPAYSVKAVEVAIAERIGGMNFVSRIFLSFAIASMVLAFSGIYGVMANSIAQKRQEVGVRRALGASDSDVLRHFTIKGMKQLSIGLLVGLPAGFGLVTLMAQAGIASGSVAIFIAVPTLILLVVVCAVYFPVRHSLAFEPAVALRDE</sequence>
<evidence type="ECO:0000256" key="2">
    <source>
        <dbReference type="ARBA" id="ARBA00022475"/>
    </source>
</evidence>
<dbReference type="EMBL" id="CP072135">
    <property type="protein sequence ID" value="QTH73491.1"/>
    <property type="molecule type" value="Genomic_DNA"/>
</dbReference>
<dbReference type="Pfam" id="PF12704">
    <property type="entry name" value="MacB_PCD"/>
    <property type="match status" value="2"/>
</dbReference>
<feature type="domain" description="ABC3 transporter permease C-terminal" evidence="8">
    <location>
        <begin position="274"/>
        <end position="396"/>
    </location>
</feature>
<dbReference type="AlphaFoldDB" id="A0A975DN75"/>
<reference evidence="10" key="1">
    <citation type="submission" date="2021-03" db="EMBL/GenBank/DDBJ databases">
        <title>Complete Genome of Pseudoalteromonas xiamenensis STKMTI.2, a new potential marine bacterium producing anti-Vibrio compounds.</title>
        <authorList>
            <person name="Handayani D.P."/>
            <person name="Isnansetyo A."/>
            <person name="Istiqomah I."/>
            <person name="Jumina J."/>
        </authorList>
    </citation>
    <scope>NUCLEOTIDE SEQUENCE</scope>
    <source>
        <strain evidence="10">STKMTI.2</strain>
        <plasmid evidence="10">unnamed5</plasmid>
    </source>
</reference>
<dbReference type="PANTHER" id="PTHR30572:SF4">
    <property type="entry name" value="ABC TRANSPORTER PERMEASE YTRF"/>
    <property type="match status" value="1"/>
</dbReference>
<evidence type="ECO:0000256" key="4">
    <source>
        <dbReference type="ARBA" id="ARBA00022989"/>
    </source>
</evidence>
<dbReference type="RefSeq" id="WP_208845103.1">
    <property type="nucleotide sequence ID" value="NZ_CP072135.1"/>
</dbReference>
<name>A0A975DN75_9GAMM</name>
<keyword evidence="2" id="KW-1003">Cell membrane</keyword>
<dbReference type="InterPro" id="IPR003838">
    <property type="entry name" value="ABC3_permease_C"/>
</dbReference>
<dbReference type="InterPro" id="IPR050250">
    <property type="entry name" value="Macrolide_Exporter_MacB"/>
</dbReference>
<evidence type="ECO:0000313" key="10">
    <source>
        <dbReference type="EMBL" id="QTH73491.1"/>
    </source>
</evidence>
<organism evidence="10 11">
    <name type="scientific">Pseudoalteromonas xiamenensis</name>
    <dbReference type="NCBI Taxonomy" id="882626"/>
    <lineage>
        <taxon>Bacteria</taxon>
        <taxon>Pseudomonadati</taxon>
        <taxon>Pseudomonadota</taxon>
        <taxon>Gammaproteobacteria</taxon>
        <taxon>Alteromonadales</taxon>
        <taxon>Pseudoalteromonadaceae</taxon>
        <taxon>Pseudoalteromonas</taxon>
    </lineage>
</organism>
<keyword evidence="5 7" id="KW-0472">Membrane</keyword>
<feature type="domain" description="MacB-like periplasmic core" evidence="9">
    <location>
        <begin position="19"/>
        <end position="229"/>
    </location>
</feature>
<evidence type="ECO:0000259" key="9">
    <source>
        <dbReference type="Pfam" id="PF12704"/>
    </source>
</evidence>
<dbReference type="GO" id="GO:0005886">
    <property type="term" value="C:plasma membrane"/>
    <property type="evidence" value="ECO:0007669"/>
    <property type="project" value="UniProtKB-SubCell"/>
</dbReference>
<evidence type="ECO:0000256" key="3">
    <source>
        <dbReference type="ARBA" id="ARBA00022692"/>
    </source>
</evidence>
<feature type="transmembrane region" description="Helical" evidence="7">
    <location>
        <begin position="268"/>
        <end position="292"/>
    </location>
</feature>
<feature type="domain" description="ABC3 transporter permease C-terminal" evidence="8">
    <location>
        <begin position="686"/>
        <end position="795"/>
    </location>
</feature>
<dbReference type="KEGG" id="pxi:J5O05_18540"/>
<evidence type="ECO:0000256" key="6">
    <source>
        <dbReference type="ARBA" id="ARBA00038076"/>
    </source>
</evidence>
<dbReference type="Pfam" id="PF02687">
    <property type="entry name" value="FtsX"/>
    <property type="match status" value="2"/>
</dbReference>
<feature type="transmembrane region" description="Helical" evidence="7">
    <location>
        <begin position="324"/>
        <end position="349"/>
    </location>
</feature>
<accession>A0A975DN75</accession>
<evidence type="ECO:0000313" key="11">
    <source>
        <dbReference type="Proteomes" id="UP000664904"/>
    </source>
</evidence>
<feature type="transmembrane region" description="Helical" evidence="7">
    <location>
        <begin position="20"/>
        <end position="40"/>
    </location>
</feature>
<geneLocation type="plasmid" evidence="10 11">
    <name>unnamed5</name>
</geneLocation>
<keyword evidence="4 7" id="KW-1133">Transmembrane helix</keyword>
<evidence type="ECO:0000256" key="7">
    <source>
        <dbReference type="SAM" id="Phobius"/>
    </source>
</evidence>
<keyword evidence="3 7" id="KW-0812">Transmembrane</keyword>
<feature type="transmembrane region" description="Helical" evidence="7">
    <location>
        <begin position="683"/>
        <end position="703"/>
    </location>
</feature>
<feature type="transmembrane region" description="Helical" evidence="7">
    <location>
        <begin position="768"/>
        <end position="787"/>
    </location>
</feature>
<feature type="transmembrane region" description="Helical" evidence="7">
    <location>
        <begin position="739"/>
        <end position="762"/>
    </location>
</feature>
<feature type="transmembrane region" description="Helical" evidence="7">
    <location>
        <begin position="369"/>
        <end position="390"/>
    </location>
</feature>
<comment type="similarity">
    <text evidence="6">Belongs to the ABC-4 integral membrane protein family.</text>
</comment>
<dbReference type="Proteomes" id="UP000664904">
    <property type="component" value="Plasmid unnamed5"/>
</dbReference>
<dbReference type="PANTHER" id="PTHR30572">
    <property type="entry name" value="MEMBRANE COMPONENT OF TRANSPORTER-RELATED"/>
    <property type="match status" value="1"/>
</dbReference>
<feature type="transmembrane region" description="Helical" evidence="7">
    <location>
        <begin position="419"/>
        <end position="439"/>
    </location>
</feature>
<keyword evidence="11" id="KW-1185">Reference proteome</keyword>
<protein>
    <submittedName>
        <fullName evidence="10">ABC transporter permease</fullName>
    </submittedName>
</protein>
<comment type="subcellular location">
    <subcellularLocation>
        <location evidence="1">Cell membrane</location>
        <topology evidence="1">Multi-pass membrane protein</topology>
    </subcellularLocation>
</comment>